<proteinExistence type="predicted"/>
<dbReference type="RefSeq" id="WP_272459515.1">
    <property type="nucleotide sequence ID" value="NZ_JAGTJJ010000045.1"/>
</dbReference>
<evidence type="ECO:0000313" key="2">
    <source>
        <dbReference type="EMBL" id="MDC3986916.1"/>
    </source>
</evidence>
<protein>
    <submittedName>
        <fullName evidence="2">Uncharacterized protein</fullName>
    </submittedName>
</protein>
<organism evidence="2 3">
    <name type="scientific">Polyangium jinanense</name>
    <dbReference type="NCBI Taxonomy" id="2829994"/>
    <lineage>
        <taxon>Bacteria</taxon>
        <taxon>Pseudomonadati</taxon>
        <taxon>Myxococcota</taxon>
        <taxon>Polyangia</taxon>
        <taxon>Polyangiales</taxon>
        <taxon>Polyangiaceae</taxon>
        <taxon>Polyangium</taxon>
    </lineage>
</organism>
<evidence type="ECO:0000256" key="1">
    <source>
        <dbReference type="SAM" id="MobiDB-lite"/>
    </source>
</evidence>
<dbReference type="AlphaFoldDB" id="A0A9X4AWK5"/>
<feature type="compositionally biased region" description="Low complexity" evidence="1">
    <location>
        <begin position="81"/>
        <end position="102"/>
    </location>
</feature>
<evidence type="ECO:0000313" key="3">
    <source>
        <dbReference type="Proteomes" id="UP001151081"/>
    </source>
</evidence>
<dbReference type="EMBL" id="JAGTJJ010000045">
    <property type="protein sequence ID" value="MDC3986916.1"/>
    <property type="molecule type" value="Genomic_DNA"/>
</dbReference>
<gene>
    <name evidence="2" type="ORF">KEG57_40975</name>
</gene>
<reference evidence="2 3" key="1">
    <citation type="submission" date="2021-04" db="EMBL/GenBank/DDBJ databases">
        <title>Genome analysis of Polyangium sp.</title>
        <authorList>
            <person name="Li Y."/>
            <person name="Wang J."/>
        </authorList>
    </citation>
    <scope>NUCLEOTIDE SEQUENCE [LARGE SCALE GENOMIC DNA]</scope>
    <source>
        <strain evidence="2 3">SDU14</strain>
    </source>
</reference>
<keyword evidence="3" id="KW-1185">Reference proteome</keyword>
<accession>A0A9X4AWK5</accession>
<comment type="caution">
    <text evidence="2">The sequence shown here is derived from an EMBL/GenBank/DDBJ whole genome shotgun (WGS) entry which is preliminary data.</text>
</comment>
<dbReference type="Proteomes" id="UP001151081">
    <property type="component" value="Unassembled WGS sequence"/>
</dbReference>
<feature type="region of interest" description="Disordered" evidence="1">
    <location>
        <begin position="72"/>
        <end position="102"/>
    </location>
</feature>
<sequence length="102" mass="10881">MTTQTQNETKIPSLKDVKAASARVEQKAREVYDVLVDASVKWAGFGLGYGRTALTTSARALERAAERLATLEEKLPKKAPDAPAEAQAAEAEANATPDPNVN</sequence>
<name>A0A9X4AWK5_9BACT</name>